<dbReference type="STRING" id="502779.C1H443"/>
<reference evidence="1 2" key="1">
    <citation type="journal article" date="2011" name="PLoS Genet.">
        <title>Comparative genomic analysis of human fungal pathogens causing paracoccidioidomycosis.</title>
        <authorList>
            <person name="Desjardins C.A."/>
            <person name="Champion M.D."/>
            <person name="Holder J.W."/>
            <person name="Muszewska A."/>
            <person name="Goldberg J."/>
            <person name="Bailao A.M."/>
            <person name="Brigido M.M."/>
            <person name="Ferreira M.E."/>
            <person name="Garcia A.M."/>
            <person name="Grynberg M."/>
            <person name="Gujja S."/>
            <person name="Heiman D.I."/>
            <person name="Henn M.R."/>
            <person name="Kodira C.D."/>
            <person name="Leon-Narvaez H."/>
            <person name="Longo L.V."/>
            <person name="Ma L.J."/>
            <person name="Malavazi I."/>
            <person name="Matsuo A.L."/>
            <person name="Morais F.V."/>
            <person name="Pereira M."/>
            <person name="Rodriguez-Brito S."/>
            <person name="Sakthikumar S."/>
            <person name="Salem-Izacc S.M."/>
            <person name="Sykes S.M."/>
            <person name="Teixeira M.M."/>
            <person name="Vallejo M.C."/>
            <person name="Walter M.E."/>
            <person name="Yandava C."/>
            <person name="Young S."/>
            <person name="Zeng Q."/>
            <person name="Zucker J."/>
            <person name="Felipe M.S."/>
            <person name="Goldman G.H."/>
            <person name="Haas B.J."/>
            <person name="McEwen J.G."/>
            <person name="Nino-Vega G."/>
            <person name="Puccia R."/>
            <person name="San-Blas G."/>
            <person name="Soares C.M."/>
            <person name="Birren B.W."/>
            <person name="Cuomo C.A."/>
        </authorList>
    </citation>
    <scope>NUCLEOTIDE SEQUENCE [LARGE SCALE GENOMIC DNA]</scope>
    <source>
        <strain evidence="2">ATCC MYA-826 / Pb01</strain>
    </source>
</reference>
<sequence>MAQSQDVIELITDEKKFSCELRTPGTMYVDELAKYDHMLLTTNEMEFQVDWARTQLILSSQLAAVMGN</sequence>
<dbReference type="KEGG" id="pbl:PAAG_05536"/>
<dbReference type="Proteomes" id="UP000002059">
    <property type="component" value="Partially assembled WGS sequence"/>
</dbReference>
<gene>
    <name evidence="1" type="ORF">PAAG_05536</name>
</gene>
<dbReference type="EMBL" id="KN294005">
    <property type="protein sequence ID" value="EEH34487.2"/>
    <property type="molecule type" value="Genomic_DNA"/>
</dbReference>
<dbReference type="OrthoDB" id="3544487at2759"/>
<name>C1H443_PARBA</name>
<protein>
    <submittedName>
        <fullName evidence="1">Uncharacterized protein</fullName>
    </submittedName>
</protein>
<dbReference type="AlphaFoldDB" id="C1H443"/>
<evidence type="ECO:0000313" key="1">
    <source>
        <dbReference type="EMBL" id="EEH34487.2"/>
    </source>
</evidence>
<organism evidence="1 2">
    <name type="scientific">Paracoccidioides lutzii (strain ATCC MYA-826 / Pb01)</name>
    <name type="common">Paracoccidioides brasiliensis</name>
    <dbReference type="NCBI Taxonomy" id="502779"/>
    <lineage>
        <taxon>Eukaryota</taxon>
        <taxon>Fungi</taxon>
        <taxon>Dikarya</taxon>
        <taxon>Ascomycota</taxon>
        <taxon>Pezizomycotina</taxon>
        <taxon>Eurotiomycetes</taxon>
        <taxon>Eurotiomycetidae</taxon>
        <taxon>Onygenales</taxon>
        <taxon>Ajellomycetaceae</taxon>
        <taxon>Paracoccidioides</taxon>
    </lineage>
</organism>
<dbReference type="VEuPathDB" id="FungiDB:PAAG_05536"/>
<proteinExistence type="predicted"/>
<accession>C1H443</accession>
<evidence type="ECO:0000313" key="2">
    <source>
        <dbReference type="Proteomes" id="UP000002059"/>
    </source>
</evidence>
<dbReference type="RefSeq" id="XP_002792807.2">
    <property type="nucleotide sequence ID" value="XM_002792761.2"/>
</dbReference>
<dbReference type="GeneID" id="9096060"/>
<dbReference type="HOGENOM" id="CLU_2794613_0_0_1"/>
<keyword evidence="2" id="KW-1185">Reference proteome</keyword>